<accession>A0A1X7TSB1</accession>
<evidence type="ECO:0000256" key="2">
    <source>
        <dbReference type="SAM" id="MobiDB-lite"/>
    </source>
</evidence>
<keyword evidence="1" id="KW-0472">Membrane</keyword>
<dbReference type="PANTHER" id="PTHR14463">
    <property type="entry name" value="LIPASE MATURATION FACTOR"/>
    <property type="match status" value="1"/>
</dbReference>
<dbReference type="InParanoid" id="A0A1X7TSB1"/>
<feature type="transmembrane region" description="Helical" evidence="1">
    <location>
        <begin position="40"/>
        <end position="63"/>
    </location>
</feature>
<dbReference type="EnsemblMetazoa" id="Aqu2.1.17736_001">
    <property type="protein sequence ID" value="Aqu2.1.17736_001"/>
    <property type="gene ID" value="Aqu2.1.17736"/>
</dbReference>
<feature type="transmembrane region" description="Helical" evidence="1">
    <location>
        <begin position="120"/>
        <end position="147"/>
    </location>
</feature>
<evidence type="ECO:0000259" key="3">
    <source>
        <dbReference type="Pfam" id="PF06762"/>
    </source>
</evidence>
<feature type="domain" description="Lipase maturation factor 1/2 N-terminal" evidence="3">
    <location>
        <begin position="159"/>
        <end position="234"/>
    </location>
</feature>
<dbReference type="STRING" id="400682.A0A1X7TSB1"/>
<sequence length="240" mass="27666">MEAGTEQSKEESSEDFNIRKSSSSSSVDEDERKLLAGSYWLVRILFIRSFSAIYFVAFLIALYQNKQLLGRNGLLPIHLYLQNIQKNIGSESSWKLMSFVPTLFWWVPEEYIDISLDSMATVGLVVSGTMVFLGAGNVIMFFILWGLYQSLSNVGQRWYSFGWESQLLEMGFLAMFLSPVLSLSQFPRHTPTSWTNVWGNRWMIFRIMIGAGLIKMRGDSCWRDLTCMNYHYEVCALYIV</sequence>
<comment type="function">
    <text evidence="1">Involved in the maturation of specific proteins in the endoplasmic reticulum.</text>
</comment>
<reference evidence="4" key="1">
    <citation type="submission" date="2017-05" db="UniProtKB">
        <authorList>
            <consortium name="EnsemblMetazoa"/>
        </authorList>
    </citation>
    <scope>IDENTIFICATION</scope>
</reference>
<evidence type="ECO:0000313" key="4">
    <source>
        <dbReference type="EnsemblMetazoa" id="Aqu2.1.17736_001"/>
    </source>
</evidence>
<dbReference type="PANTHER" id="PTHR14463:SF10">
    <property type="entry name" value="LIPASE MATURATION FACTOR 1"/>
    <property type="match status" value="1"/>
</dbReference>
<name>A0A1X7TSB1_AMPQE</name>
<feature type="region of interest" description="Disordered" evidence="2">
    <location>
        <begin position="1"/>
        <end position="23"/>
    </location>
</feature>
<evidence type="ECO:0000256" key="1">
    <source>
        <dbReference type="RuleBase" id="RU361229"/>
    </source>
</evidence>
<dbReference type="GO" id="GO:0051604">
    <property type="term" value="P:protein maturation"/>
    <property type="evidence" value="ECO:0007669"/>
    <property type="project" value="InterPro"/>
</dbReference>
<dbReference type="InterPro" id="IPR057434">
    <property type="entry name" value="LMF1/2_N"/>
</dbReference>
<comment type="caution">
    <text evidence="1">Lacks conserved residue(s) required for the propagation of feature annotation.</text>
</comment>
<comment type="subcellular location">
    <subcellularLocation>
        <location evidence="1">Endoplasmic reticulum membrane</location>
        <topology evidence="1">Multi-pass membrane protein</topology>
    </subcellularLocation>
</comment>
<comment type="similarity">
    <text evidence="1">Belongs to the lipase maturation factor family.</text>
</comment>
<dbReference type="InterPro" id="IPR009613">
    <property type="entry name" value="LMF"/>
</dbReference>
<dbReference type="OrthoDB" id="434126at2759"/>
<organism evidence="4">
    <name type="scientific">Amphimedon queenslandica</name>
    <name type="common">Sponge</name>
    <dbReference type="NCBI Taxonomy" id="400682"/>
    <lineage>
        <taxon>Eukaryota</taxon>
        <taxon>Metazoa</taxon>
        <taxon>Porifera</taxon>
        <taxon>Demospongiae</taxon>
        <taxon>Heteroscleromorpha</taxon>
        <taxon>Haplosclerida</taxon>
        <taxon>Niphatidae</taxon>
        <taxon>Amphimedon</taxon>
    </lineage>
</organism>
<proteinExistence type="inferred from homology"/>
<dbReference type="AlphaFoldDB" id="A0A1X7TSB1"/>
<protein>
    <recommendedName>
        <fullName evidence="1">Lipase maturation factor</fullName>
    </recommendedName>
</protein>
<dbReference type="Pfam" id="PF06762">
    <property type="entry name" value="LMF1"/>
    <property type="match status" value="1"/>
</dbReference>
<keyword evidence="1" id="KW-0256">Endoplasmic reticulum</keyword>
<keyword evidence="1" id="KW-0812">Transmembrane</keyword>
<keyword evidence="1" id="KW-1133">Transmembrane helix</keyword>
<dbReference type="GO" id="GO:0005789">
    <property type="term" value="C:endoplasmic reticulum membrane"/>
    <property type="evidence" value="ECO:0007669"/>
    <property type="project" value="UniProtKB-SubCell"/>
</dbReference>